<dbReference type="InParanoid" id="H2XMH3"/>
<keyword evidence="2 4" id="KW-1133">Transmembrane helix</keyword>
<dbReference type="SUPFAM" id="SSF103473">
    <property type="entry name" value="MFS general substrate transporter"/>
    <property type="match status" value="1"/>
</dbReference>
<evidence type="ECO:0000256" key="3">
    <source>
        <dbReference type="ARBA" id="ARBA00023136"/>
    </source>
</evidence>
<evidence type="ECO:0000256" key="1">
    <source>
        <dbReference type="ARBA" id="ARBA00022692"/>
    </source>
</evidence>
<name>H2XMH3_CIOIN</name>
<dbReference type="Proteomes" id="UP000008144">
    <property type="component" value="Chromosome 7"/>
</dbReference>
<feature type="transmembrane region" description="Helical" evidence="4">
    <location>
        <begin position="86"/>
        <end position="104"/>
    </location>
</feature>
<dbReference type="Ensembl" id="ENSCINT00000030340.1">
    <property type="protein sequence ID" value="ENSCINP00000030856.1"/>
    <property type="gene ID" value="ENSCING00000021367.1"/>
</dbReference>
<reference evidence="5" key="2">
    <citation type="journal article" date="2008" name="Genome Biol.">
        <title>Improved genome assembly and evidence-based global gene model set for the chordate Ciona intestinalis: new insight into intron and operon populations.</title>
        <authorList>
            <person name="Satou Y."/>
            <person name="Mineta K."/>
            <person name="Ogasawara M."/>
            <person name="Sasakura Y."/>
            <person name="Shoguchi E."/>
            <person name="Ueno K."/>
            <person name="Yamada L."/>
            <person name="Matsumoto J."/>
            <person name="Wasserscheid J."/>
            <person name="Dewar K."/>
            <person name="Wiley G.B."/>
            <person name="Macmil S.L."/>
            <person name="Roe B.A."/>
            <person name="Zeller R.W."/>
            <person name="Hastings K.E."/>
            <person name="Lemaire P."/>
            <person name="Lindquist E."/>
            <person name="Endo T."/>
            <person name="Hotta K."/>
            <person name="Inaba K."/>
        </authorList>
    </citation>
    <scope>NUCLEOTIDE SEQUENCE [LARGE SCALE GENOMIC DNA]</scope>
    <source>
        <strain evidence="5">wild type</strain>
    </source>
</reference>
<dbReference type="InterPro" id="IPR036259">
    <property type="entry name" value="MFS_trans_sf"/>
</dbReference>
<accession>H2XMH3</accession>
<dbReference type="PANTHER" id="PTHR23121:SF9">
    <property type="entry name" value="SODIUM-DEPENDENT GLUCOSE TRANSPORTER 1"/>
    <property type="match status" value="1"/>
</dbReference>
<keyword evidence="1 4" id="KW-0812">Transmembrane</keyword>
<feature type="transmembrane region" description="Helical" evidence="4">
    <location>
        <begin position="39"/>
        <end position="56"/>
    </location>
</feature>
<reference evidence="5" key="3">
    <citation type="submission" date="2025-08" db="UniProtKB">
        <authorList>
            <consortium name="Ensembl"/>
        </authorList>
    </citation>
    <scope>IDENTIFICATION</scope>
</reference>
<keyword evidence="3 4" id="KW-0472">Membrane</keyword>
<dbReference type="AlphaFoldDB" id="H2XMH3"/>
<reference evidence="5" key="4">
    <citation type="submission" date="2025-09" db="UniProtKB">
        <authorList>
            <consortium name="Ensembl"/>
        </authorList>
    </citation>
    <scope>IDENTIFICATION</scope>
</reference>
<dbReference type="EMBL" id="EAAA01002383">
    <property type="status" value="NOT_ANNOTATED_CDS"/>
    <property type="molecule type" value="Genomic_DNA"/>
</dbReference>
<protein>
    <recommendedName>
        <fullName evidence="7">Major facilitator superfamily associated domain-containing protein</fullName>
    </recommendedName>
</protein>
<evidence type="ECO:0000313" key="5">
    <source>
        <dbReference type="Ensembl" id="ENSCINP00000030856.1"/>
    </source>
</evidence>
<evidence type="ECO:0000256" key="2">
    <source>
        <dbReference type="ARBA" id="ARBA00022989"/>
    </source>
</evidence>
<evidence type="ECO:0000256" key="4">
    <source>
        <dbReference type="SAM" id="Phobius"/>
    </source>
</evidence>
<keyword evidence="6" id="KW-1185">Reference proteome</keyword>
<evidence type="ECO:0008006" key="7">
    <source>
        <dbReference type="Google" id="ProtNLM"/>
    </source>
</evidence>
<dbReference type="PANTHER" id="PTHR23121">
    <property type="entry name" value="SODIUM-DEPENDENT GLUCOSE TRANSPORTER 1"/>
    <property type="match status" value="1"/>
</dbReference>
<evidence type="ECO:0000313" key="6">
    <source>
        <dbReference type="Proteomes" id="UP000008144"/>
    </source>
</evidence>
<sequence>MLGIGLIMILLALLRMENRIRIEHKESTEERSEEPLRDVIWLFLPICCFYFTVVAMEVVYQTYIYSIALCSQLAFSVVDASNLNVVFWAGFGLGRGAGIFYAAFF</sequence>
<proteinExistence type="predicted"/>
<organism evidence="5 6">
    <name type="scientific">Ciona intestinalis</name>
    <name type="common">Transparent sea squirt</name>
    <name type="synonym">Ascidia intestinalis</name>
    <dbReference type="NCBI Taxonomy" id="7719"/>
    <lineage>
        <taxon>Eukaryota</taxon>
        <taxon>Metazoa</taxon>
        <taxon>Chordata</taxon>
        <taxon>Tunicata</taxon>
        <taxon>Ascidiacea</taxon>
        <taxon>Phlebobranchia</taxon>
        <taxon>Cionidae</taxon>
        <taxon>Ciona</taxon>
    </lineage>
</organism>
<dbReference type="GeneTree" id="ENSGT00530000063320"/>
<reference evidence="6" key="1">
    <citation type="journal article" date="2002" name="Science">
        <title>The draft genome of Ciona intestinalis: insights into chordate and vertebrate origins.</title>
        <authorList>
            <person name="Dehal P."/>
            <person name="Satou Y."/>
            <person name="Campbell R.K."/>
            <person name="Chapman J."/>
            <person name="Degnan B."/>
            <person name="De Tomaso A."/>
            <person name="Davidson B."/>
            <person name="Di Gregorio A."/>
            <person name="Gelpke M."/>
            <person name="Goodstein D.M."/>
            <person name="Harafuji N."/>
            <person name="Hastings K.E."/>
            <person name="Ho I."/>
            <person name="Hotta K."/>
            <person name="Huang W."/>
            <person name="Kawashima T."/>
            <person name="Lemaire P."/>
            <person name="Martinez D."/>
            <person name="Meinertzhagen I.A."/>
            <person name="Necula S."/>
            <person name="Nonaka M."/>
            <person name="Putnam N."/>
            <person name="Rash S."/>
            <person name="Saiga H."/>
            <person name="Satake M."/>
            <person name="Terry A."/>
            <person name="Yamada L."/>
            <person name="Wang H.G."/>
            <person name="Awazu S."/>
            <person name="Azumi K."/>
            <person name="Boore J."/>
            <person name="Branno M."/>
            <person name="Chin-Bow S."/>
            <person name="DeSantis R."/>
            <person name="Doyle S."/>
            <person name="Francino P."/>
            <person name="Keys D.N."/>
            <person name="Haga S."/>
            <person name="Hayashi H."/>
            <person name="Hino K."/>
            <person name="Imai K.S."/>
            <person name="Inaba K."/>
            <person name="Kano S."/>
            <person name="Kobayashi K."/>
            <person name="Kobayashi M."/>
            <person name="Lee B.I."/>
            <person name="Makabe K.W."/>
            <person name="Manohar C."/>
            <person name="Matassi G."/>
            <person name="Medina M."/>
            <person name="Mochizuki Y."/>
            <person name="Mount S."/>
            <person name="Morishita T."/>
            <person name="Miura S."/>
            <person name="Nakayama A."/>
            <person name="Nishizaka S."/>
            <person name="Nomoto H."/>
            <person name="Ohta F."/>
            <person name="Oishi K."/>
            <person name="Rigoutsos I."/>
            <person name="Sano M."/>
            <person name="Sasaki A."/>
            <person name="Sasakura Y."/>
            <person name="Shoguchi E."/>
            <person name="Shin-i T."/>
            <person name="Spagnuolo A."/>
            <person name="Stainier D."/>
            <person name="Suzuki M.M."/>
            <person name="Tassy O."/>
            <person name="Takatori N."/>
            <person name="Tokuoka M."/>
            <person name="Yagi K."/>
            <person name="Yoshizaki F."/>
            <person name="Wada S."/>
            <person name="Zhang C."/>
            <person name="Hyatt P.D."/>
            <person name="Larimer F."/>
            <person name="Detter C."/>
            <person name="Doggett N."/>
            <person name="Glavina T."/>
            <person name="Hawkins T."/>
            <person name="Richardson P."/>
            <person name="Lucas S."/>
            <person name="Kohara Y."/>
            <person name="Levine M."/>
            <person name="Satoh N."/>
            <person name="Rokhsar D.S."/>
        </authorList>
    </citation>
    <scope>NUCLEOTIDE SEQUENCE [LARGE SCALE GENOMIC DNA]</scope>
</reference>
<dbReference type="HOGENOM" id="CLU_2242537_0_0_1"/>